<keyword evidence="2" id="KW-1185">Reference proteome</keyword>
<dbReference type="Proteomes" id="UP000224527">
    <property type="component" value="Segment"/>
</dbReference>
<proteinExistence type="predicted"/>
<name>A0A1W6I147_SPV1</name>
<organismHost>
    <name type="scientific">Sulfolobus</name>
    <dbReference type="NCBI Taxonomy" id="2284"/>
</organismHost>
<dbReference type="RefSeq" id="YP_009497852.1">
    <property type="nucleotide sequence ID" value="NC_038017.1"/>
</dbReference>
<dbReference type="KEGG" id="vg:37273723"/>
<sequence length="39" mass="4727">MEDCNCPELLEKLKKAMAKGDTKELADLWEEYQKRRRKK</sequence>
<organism evidence="1">
    <name type="scientific">Sulfolobus polyhedral virus 1</name>
    <name type="common">SPV1</name>
    <dbReference type="NCBI Taxonomy" id="1982658"/>
    <lineage>
        <taxon>Viruses</taxon>
        <taxon>Viruses incertae sedis</taxon>
        <taxon>Portogloboviridae</taxon>
        <taxon>Alphaportoglobovirus</taxon>
        <taxon>Alphaportoglobovirus beppuense</taxon>
        <taxon>Sulfolobus alphaportoglobovirus 1</taxon>
    </lineage>
</organism>
<protein>
    <submittedName>
        <fullName evidence="1">Uncharacterized protein</fullName>
    </submittedName>
</protein>
<accession>A0A1W6I147</accession>
<reference evidence="1" key="1">
    <citation type="journal article" date="2017" name="J. Virol.">
        <title>A novel type of polyhedral viruses infecting hyperthermophilic archaea.</title>
        <authorList>
            <person name="Liu Y."/>
            <person name="Ishino S."/>
            <person name="Ishino Y."/>
            <person name="Pehau-Arnaudet G."/>
            <person name="Krupovic M."/>
            <person name="Prangishvili D."/>
        </authorList>
    </citation>
    <scope>NUCLEOTIDE SEQUENCE [LARGE SCALE GENOMIC DNA]</scope>
    <source>
        <strain evidence="1">S14</strain>
    </source>
</reference>
<dbReference type="GeneID" id="37273723"/>
<evidence type="ECO:0000313" key="1">
    <source>
        <dbReference type="EMBL" id="ARM37787.1"/>
    </source>
</evidence>
<dbReference type="EMBL" id="KY780159">
    <property type="protein sequence ID" value="ARM37787.1"/>
    <property type="molecule type" value="Genomic_DNA"/>
</dbReference>
<evidence type="ECO:0000313" key="2">
    <source>
        <dbReference type="Proteomes" id="UP000224527"/>
    </source>
</evidence>